<evidence type="ECO:0000256" key="2">
    <source>
        <dbReference type="SAM" id="SignalP"/>
    </source>
</evidence>
<accession>A0A7C3PCM2</accession>
<dbReference type="EMBL" id="DSRU01000048">
    <property type="protein sequence ID" value="HFM96854.1"/>
    <property type="molecule type" value="Genomic_DNA"/>
</dbReference>
<protein>
    <submittedName>
        <fullName evidence="3">Uncharacterized protein</fullName>
    </submittedName>
</protein>
<feature type="signal peptide" evidence="2">
    <location>
        <begin position="1"/>
        <end position="23"/>
    </location>
</feature>
<proteinExistence type="predicted"/>
<reference evidence="3" key="1">
    <citation type="journal article" date="2020" name="mSystems">
        <title>Genome- and Community-Level Interaction Insights into Carbon Utilization and Element Cycling Functions of Hydrothermarchaeota in Hydrothermal Sediment.</title>
        <authorList>
            <person name="Zhou Z."/>
            <person name="Liu Y."/>
            <person name="Xu W."/>
            <person name="Pan J."/>
            <person name="Luo Z.H."/>
            <person name="Li M."/>
        </authorList>
    </citation>
    <scope>NUCLEOTIDE SEQUENCE [LARGE SCALE GENOMIC DNA]</scope>
    <source>
        <strain evidence="3">SpSt-418</strain>
    </source>
</reference>
<evidence type="ECO:0000313" key="3">
    <source>
        <dbReference type="EMBL" id="HFM96854.1"/>
    </source>
</evidence>
<organism evidence="3">
    <name type="scientific">Oscillatoriales cyanobacterium SpSt-418</name>
    <dbReference type="NCBI Taxonomy" id="2282169"/>
    <lineage>
        <taxon>Bacteria</taxon>
        <taxon>Bacillati</taxon>
        <taxon>Cyanobacteriota</taxon>
        <taxon>Cyanophyceae</taxon>
        <taxon>Oscillatoriophycideae</taxon>
        <taxon>Oscillatoriales</taxon>
    </lineage>
</organism>
<sequence>MRQFTLAVSLIALFASFAEPAQAGKEGVPGRRTGGGTRLTQSRIKVSKKPVARFQALTFASRTNLPTSLKIKALYG</sequence>
<name>A0A7C3PCM2_9CYAN</name>
<feature type="region of interest" description="Disordered" evidence="1">
    <location>
        <begin position="22"/>
        <end position="42"/>
    </location>
</feature>
<comment type="caution">
    <text evidence="3">The sequence shown here is derived from an EMBL/GenBank/DDBJ whole genome shotgun (WGS) entry which is preliminary data.</text>
</comment>
<evidence type="ECO:0000256" key="1">
    <source>
        <dbReference type="SAM" id="MobiDB-lite"/>
    </source>
</evidence>
<keyword evidence="2" id="KW-0732">Signal</keyword>
<dbReference type="AlphaFoldDB" id="A0A7C3PCM2"/>
<gene>
    <name evidence="3" type="ORF">ENR64_03640</name>
</gene>
<feature type="chain" id="PRO_5027543831" evidence="2">
    <location>
        <begin position="24"/>
        <end position="76"/>
    </location>
</feature>